<comment type="caution">
    <text evidence="1">The sequence shown here is derived from an EMBL/GenBank/DDBJ whole genome shotgun (WGS) entry which is preliminary data.</text>
</comment>
<evidence type="ECO:0000313" key="1">
    <source>
        <dbReference type="EMBL" id="GAB0137069.1"/>
    </source>
</evidence>
<dbReference type="Proteomes" id="UP001562357">
    <property type="component" value="Unassembled WGS sequence"/>
</dbReference>
<proteinExistence type="predicted"/>
<protein>
    <recommendedName>
        <fullName evidence="3">Nucleotidyl transferase AbiEii/AbiGii toxin family protein</fullName>
    </recommendedName>
</protein>
<evidence type="ECO:0000313" key="2">
    <source>
        <dbReference type="Proteomes" id="UP001562357"/>
    </source>
</evidence>
<reference evidence="2" key="1">
    <citation type="submission" date="2024-06" db="EMBL/GenBank/DDBJ databases">
        <title>Draft Genome Sequences of Epichloe bromicola Strains Isolated from Elymus ciliaris.</title>
        <authorList>
            <consortium name="Epichloe bromicola genome sequencing consortium"/>
            <person name="Miura A."/>
            <person name="Imano S."/>
            <person name="Ashida A."/>
            <person name="Sato I."/>
            <person name="Chiba S."/>
            <person name="Tanaka A."/>
            <person name="Camagna M."/>
            <person name="Takemoto D."/>
        </authorList>
    </citation>
    <scope>NUCLEOTIDE SEQUENCE [LARGE SCALE GENOMIC DNA]</scope>
    <source>
        <strain evidence="2">DP</strain>
    </source>
</reference>
<accession>A0ABQ0CUE0</accession>
<organism evidence="1 2">
    <name type="scientific">Epichloe bromicola</name>
    <dbReference type="NCBI Taxonomy" id="79588"/>
    <lineage>
        <taxon>Eukaryota</taxon>
        <taxon>Fungi</taxon>
        <taxon>Dikarya</taxon>
        <taxon>Ascomycota</taxon>
        <taxon>Pezizomycotina</taxon>
        <taxon>Sordariomycetes</taxon>
        <taxon>Hypocreomycetidae</taxon>
        <taxon>Hypocreales</taxon>
        <taxon>Clavicipitaceae</taxon>
        <taxon>Epichloe</taxon>
    </lineage>
</organism>
<keyword evidence="2" id="KW-1185">Reference proteome</keyword>
<dbReference type="EMBL" id="BAAFGZ010000245">
    <property type="protein sequence ID" value="GAB0137069.1"/>
    <property type="molecule type" value="Genomic_DNA"/>
</dbReference>
<gene>
    <name evidence="1" type="primary">g5352</name>
    <name evidence="1" type="ORF">EsDP_00005352</name>
</gene>
<evidence type="ECO:0008006" key="3">
    <source>
        <dbReference type="Google" id="ProtNLM"/>
    </source>
</evidence>
<sequence length="259" mass="29506">MSSDRQPLTYEGMEQGELPSCLDAHWNPKGNRCLRYVSTALTMLDAKIASNDLLMSVAPLRLVTVGGCLAVRLCHNREASYDIDCLLDPHVTAVEDYSAEFELVIQDVAHEGGFYKDWLNQQVKIFVSRKRRVTFFIESVQQDIVVYSGKNLVVYAGRLDWALESKVRRVSHSRSRRGHKNVDLPDAAALIHLMRKDGDGLPISFQYIRDLNLNGFDLQPTEEALREIAEYYFNEYGEIGLAEMVWDNDTEKWKVVDSG</sequence>
<name>A0ABQ0CUE0_9HYPO</name>